<evidence type="ECO:0000256" key="5">
    <source>
        <dbReference type="ARBA" id="ARBA00023136"/>
    </source>
</evidence>
<dbReference type="NCBIfam" id="TIGR04056">
    <property type="entry name" value="OMP_RagA_SusC"/>
    <property type="match status" value="1"/>
</dbReference>
<comment type="similarity">
    <text evidence="7">Belongs to the TonB-dependent receptor family.</text>
</comment>
<dbReference type="InterPro" id="IPR012910">
    <property type="entry name" value="Plug_dom"/>
</dbReference>
<protein>
    <submittedName>
        <fullName evidence="10">TonB-linked outer membrane protein, SusC/RagA family</fullName>
    </submittedName>
</protein>
<keyword evidence="8" id="KW-0732">Signal</keyword>
<feature type="chain" id="PRO_5012278686" evidence="8">
    <location>
        <begin position="23"/>
        <end position="997"/>
    </location>
</feature>
<keyword evidence="11" id="KW-1185">Reference proteome</keyword>
<evidence type="ECO:0000313" key="11">
    <source>
        <dbReference type="Proteomes" id="UP000191112"/>
    </source>
</evidence>
<organism evidence="10 11">
    <name type="scientific">Soonwooa buanensis</name>
    <dbReference type="NCBI Taxonomy" id="619805"/>
    <lineage>
        <taxon>Bacteria</taxon>
        <taxon>Pseudomonadati</taxon>
        <taxon>Bacteroidota</taxon>
        <taxon>Flavobacteriia</taxon>
        <taxon>Flavobacteriales</taxon>
        <taxon>Weeksellaceae</taxon>
        <taxon>Chryseobacterium group</taxon>
        <taxon>Soonwooa</taxon>
    </lineage>
</organism>
<dbReference type="SUPFAM" id="SSF56935">
    <property type="entry name" value="Porins"/>
    <property type="match status" value="1"/>
</dbReference>
<evidence type="ECO:0000256" key="1">
    <source>
        <dbReference type="ARBA" id="ARBA00004571"/>
    </source>
</evidence>
<keyword evidence="3 7" id="KW-1134">Transmembrane beta strand</keyword>
<evidence type="ECO:0000256" key="3">
    <source>
        <dbReference type="ARBA" id="ARBA00022452"/>
    </source>
</evidence>
<dbReference type="STRING" id="619805.SAMN05660477_00772"/>
<keyword evidence="6 7" id="KW-0998">Cell outer membrane</keyword>
<dbReference type="Gene3D" id="2.170.130.10">
    <property type="entry name" value="TonB-dependent receptor, plug domain"/>
    <property type="match status" value="1"/>
</dbReference>
<feature type="signal peptide" evidence="8">
    <location>
        <begin position="1"/>
        <end position="22"/>
    </location>
</feature>
<evidence type="ECO:0000259" key="9">
    <source>
        <dbReference type="Pfam" id="PF07715"/>
    </source>
</evidence>
<dbReference type="InterPro" id="IPR039426">
    <property type="entry name" value="TonB-dep_rcpt-like"/>
</dbReference>
<proteinExistence type="inferred from homology"/>
<dbReference type="Pfam" id="PF07715">
    <property type="entry name" value="Plug"/>
    <property type="match status" value="1"/>
</dbReference>
<name>A0A1T5DJM1_9FLAO</name>
<comment type="subcellular location">
    <subcellularLocation>
        <location evidence="1 7">Cell outer membrane</location>
        <topology evidence="1 7">Multi-pass membrane protein</topology>
    </subcellularLocation>
</comment>
<accession>A0A1T5DJM1</accession>
<keyword evidence="2 7" id="KW-0813">Transport</keyword>
<dbReference type="AlphaFoldDB" id="A0A1T5DJM1"/>
<dbReference type="Gene3D" id="2.40.170.20">
    <property type="entry name" value="TonB-dependent receptor, beta-barrel domain"/>
    <property type="match status" value="1"/>
</dbReference>
<dbReference type="RefSeq" id="WP_079666052.1">
    <property type="nucleotide sequence ID" value="NZ_FUYZ01000002.1"/>
</dbReference>
<keyword evidence="5 7" id="KW-0472">Membrane</keyword>
<dbReference type="Proteomes" id="UP000191112">
    <property type="component" value="Unassembled WGS sequence"/>
</dbReference>
<sequence length="997" mass="108857">MKKLTASVLAVVLSSSVAMVSAQTKPRDTAKTTEIGEVIITGAMGITKKVDAVTSAQQVVSSELLTQAANPNAVQALAGKVAGLTINVNSSGVNGSTSIQLRGSRSLTGNNDALVVIDNVISTSTILQGLPPDIIESVNVIKGAQGAALYGSDGVNGVIIVTTKRGAKNNRLSVVYDGSIDFESVAFLPKRQTKYGQGWDKARDQYENGAWGPIFDGSMTAYGMPLYDYTGDGYITLDGIGWGDDSTISTGDNGAAIIRPYVSRPNELKNFFKTGTTFSNGVTINAGGEGKYALLTLNNTQRGFVVDGDSSNRTSVLFKGGAKLGKFSVDGSAQYTRTNFTQTTVMFDETTNDSLYWTLLQSGSDTPITAYKDYPESAYAWNIYYQNPYWRMKHVRQDYKRDAYNLTGAIGYELNKNINFKYTANLQQTSSSSTSHRDAFSKANYNGPAATYVKAITSALFLDKRENTDYYGDLMANFNYDLTDDLNLKLNLGYNYQEHRYEIMQNGGSALAVPGVYNMTNVTLPLSMGSASLTNGYYRRNSHAVFANLDLAYRDFLFLNATGRNEWSSVLPKHNNSYFYPSVGLSFVPTKAFDFGGDVLNYMKVSGNWTRVGNSSSVSWYGINRTAELVAGFPMNSVNSYRNGMVQVDPNIRPEFVTTTEVNLDLGFFKDRIRLNGSIYKQDTKDLITNQSTSSASGINIKTINIAKARSKGAEINLGLTPFKSADFKWDINAGYSYNESIVLDIMDGVDEIALQTGTTWGIYAQKGSAFPMLKVSKMKRDDQGRIIINPLNGNPVLTSSMENVGSTVPKSIYTFSTTISYKGFKLGAVADYRYGAKFIADVKSGLAFNGSLWDSGEVDREKGGFVMPNSVIPDGNGGYTPNTTIKTGGNNYSDVITWFSSNYATYGENLVADGQVFKLREVSLSYTLSKDIVKSYGIDEITFGVYARNPFMKFAKNNLNYADPETSYYGGNARGVASRTQYPSTKVYGFALNVKF</sequence>
<dbReference type="EMBL" id="FUYZ01000002">
    <property type="protein sequence ID" value="SKB71670.1"/>
    <property type="molecule type" value="Genomic_DNA"/>
</dbReference>
<evidence type="ECO:0000313" key="10">
    <source>
        <dbReference type="EMBL" id="SKB71670.1"/>
    </source>
</evidence>
<evidence type="ECO:0000256" key="2">
    <source>
        <dbReference type="ARBA" id="ARBA00022448"/>
    </source>
</evidence>
<dbReference type="GO" id="GO:0009279">
    <property type="term" value="C:cell outer membrane"/>
    <property type="evidence" value="ECO:0007669"/>
    <property type="project" value="UniProtKB-SubCell"/>
</dbReference>
<dbReference type="InterPro" id="IPR036942">
    <property type="entry name" value="Beta-barrel_TonB_sf"/>
</dbReference>
<dbReference type="OrthoDB" id="9768177at2"/>
<gene>
    <name evidence="10" type="ORF">SAMN05660477_00772</name>
</gene>
<keyword evidence="4 7" id="KW-0812">Transmembrane</keyword>
<evidence type="ECO:0000256" key="7">
    <source>
        <dbReference type="PROSITE-ProRule" id="PRU01360"/>
    </source>
</evidence>
<dbReference type="InterPro" id="IPR023996">
    <property type="entry name" value="TonB-dep_OMP_SusC/RagA"/>
</dbReference>
<evidence type="ECO:0000256" key="4">
    <source>
        <dbReference type="ARBA" id="ARBA00022692"/>
    </source>
</evidence>
<evidence type="ECO:0000256" key="6">
    <source>
        <dbReference type="ARBA" id="ARBA00023237"/>
    </source>
</evidence>
<feature type="domain" description="TonB-dependent receptor plug" evidence="9">
    <location>
        <begin position="51"/>
        <end position="158"/>
    </location>
</feature>
<dbReference type="PROSITE" id="PS52016">
    <property type="entry name" value="TONB_DEPENDENT_REC_3"/>
    <property type="match status" value="1"/>
</dbReference>
<reference evidence="10 11" key="1">
    <citation type="submission" date="2017-02" db="EMBL/GenBank/DDBJ databases">
        <authorList>
            <person name="Peterson S.W."/>
        </authorList>
    </citation>
    <scope>NUCLEOTIDE SEQUENCE [LARGE SCALE GENOMIC DNA]</scope>
    <source>
        <strain evidence="10 11">DSM 22323</strain>
    </source>
</reference>
<dbReference type="InterPro" id="IPR037066">
    <property type="entry name" value="Plug_dom_sf"/>
</dbReference>
<evidence type="ECO:0000256" key="8">
    <source>
        <dbReference type="SAM" id="SignalP"/>
    </source>
</evidence>